<dbReference type="KEGG" id="cof:FOZ74_04350"/>
<reference evidence="8 9" key="1">
    <citation type="submission" date="2019-07" db="EMBL/GenBank/DDBJ databases">
        <title>Complete genome sequence of Comamonas sp. NLF 7-7 isolated from livestock.</title>
        <authorList>
            <person name="Kim D.H."/>
            <person name="Kim J.G."/>
        </authorList>
    </citation>
    <scope>NUCLEOTIDE SEQUENCE [LARGE SCALE GENOMIC DNA]</scope>
    <source>
        <strain evidence="8 9">NLF 7-7</strain>
    </source>
</reference>
<comment type="function">
    <text evidence="5">An accessory protein needed during the final step in the assembly of 30S ribosomal subunit, possibly for assembly of the head region. Essential for efficient processing of 16S rRNA. May be needed both before and after RbfA during the maturation of 16S rRNA. It has affinity for free ribosomal 30S subunits but not for 70S ribosomes.</text>
</comment>
<keyword evidence="3 5" id="KW-0698">rRNA processing</keyword>
<dbReference type="InterPro" id="IPR011961">
    <property type="entry name" value="RimM"/>
</dbReference>
<keyword evidence="9" id="KW-1185">Reference proteome</keyword>
<dbReference type="Pfam" id="PF24986">
    <property type="entry name" value="PRC_RimM"/>
    <property type="match status" value="1"/>
</dbReference>
<accession>A0A5B8RWZ1</accession>
<dbReference type="Proteomes" id="UP000321199">
    <property type="component" value="Chromosome"/>
</dbReference>
<dbReference type="RefSeq" id="WP_146911923.1">
    <property type="nucleotide sequence ID" value="NZ_CP042344.1"/>
</dbReference>
<proteinExistence type="inferred from homology"/>
<dbReference type="InterPro" id="IPR056792">
    <property type="entry name" value="PRC_RimM"/>
</dbReference>
<dbReference type="Pfam" id="PF01782">
    <property type="entry name" value="RimM"/>
    <property type="match status" value="1"/>
</dbReference>
<dbReference type="EMBL" id="CP042344">
    <property type="protein sequence ID" value="QEA12327.1"/>
    <property type="molecule type" value="Genomic_DNA"/>
</dbReference>
<dbReference type="PANTHER" id="PTHR33692:SF1">
    <property type="entry name" value="RIBOSOME MATURATION FACTOR RIMM"/>
    <property type="match status" value="1"/>
</dbReference>
<dbReference type="GO" id="GO:0005737">
    <property type="term" value="C:cytoplasm"/>
    <property type="evidence" value="ECO:0007669"/>
    <property type="project" value="UniProtKB-SubCell"/>
</dbReference>
<comment type="subcellular location">
    <subcellularLocation>
        <location evidence="5">Cytoplasm</location>
    </subcellularLocation>
</comment>
<dbReference type="SUPFAM" id="SSF50346">
    <property type="entry name" value="PRC-barrel domain"/>
    <property type="match status" value="1"/>
</dbReference>
<evidence type="ECO:0000256" key="1">
    <source>
        <dbReference type="ARBA" id="ARBA00022490"/>
    </source>
</evidence>
<comment type="subunit">
    <text evidence="5">Binds ribosomal protein uS19.</text>
</comment>
<dbReference type="InterPro" id="IPR002676">
    <property type="entry name" value="RimM_N"/>
</dbReference>
<evidence type="ECO:0000256" key="2">
    <source>
        <dbReference type="ARBA" id="ARBA00022517"/>
    </source>
</evidence>
<dbReference type="InterPro" id="IPR009000">
    <property type="entry name" value="Transl_B-barrel_sf"/>
</dbReference>
<evidence type="ECO:0000313" key="8">
    <source>
        <dbReference type="EMBL" id="QEA12327.1"/>
    </source>
</evidence>
<dbReference type="GO" id="GO:0006364">
    <property type="term" value="P:rRNA processing"/>
    <property type="evidence" value="ECO:0007669"/>
    <property type="project" value="UniProtKB-UniRule"/>
</dbReference>
<sequence>MNETPLLPAASLPHDAVEVGRIGQAWGVKGWFKVFAHSPEPEALLATRDWFLQAATQGPKSPFTGTVHLAVREARVHGDALVASAEAIADRSAAEGLRGARVFVSRAAFPAPADDEFYWVDLIGLAVRNREGQALGTVKGLMPSGPQTTLVLEYADEEGKPRERLIPFVSAFVDRVDLPGGCIGVDWQADY</sequence>
<evidence type="ECO:0000259" key="6">
    <source>
        <dbReference type="Pfam" id="PF01782"/>
    </source>
</evidence>
<evidence type="ECO:0000256" key="3">
    <source>
        <dbReference type="ARBA" id="ARBA00022552"/>
    </source>
</evidence>
<dbReference type="Gene3D" id="2.30.30.240">
    <property type="entry name" value="PRC-barrel domain"/>
    <property type="match status" value="1"/>
</dbReference>
<feature type="domain" description="RimM N-terminal" evidence="6">
    <location>
        <begin position="19"/>
        <end position="107"/>
    </location>
</feature>
<evidence type="ECO:0000313" key="9">
    <source>
        <dbReference type="Proteomes" id="UP000321199"/>
    </source>
</evidence>
<keyword evidence="4 5" id="KW-0143">Chaperone</keyword>
<name>A0A5B8RWZ1_9BURK</name>
<dbReference type="NCBIfam" id="TIGR02273">
    <property type="entry name" value="16S_RimM"/>
    <property type="match status" value="1"/>
</dbReference>
<dbReference type="InterPro" id="IPR036976">
    <property type="entry name" value="RimM_N_sf"/>
</dbReference>
<dbReference type="GO" id="GO:0005840">
    <property type="term" value="C:ribosome"/>
    <property type="evidence" value="ECO:0007669"/>
    <property type="project" value="InterPro"/>
</dbReference>
<dbReference type="GO" id="GO:0042274">
    <property type="term" value="P:ribosomal small subunit biogenesis"/>
    <property type="evidence" value="ECO:0007669"/>
    <property type="project" value="UniProtKB-UniRule"/>
</dbReference>
<dbReference type="PANTHER" id="PTHR33692">
    <property type="entry name" value="RIBOSOME MATURATION FACTOR RIMM"/>
    <property type="match status" value="1"/>
</dbReference>
<keyword evidence="1 5" id="KW-0963">Cytoplasm</keyword>
<dbReference type="Gene3D" id="2.40.30.60">
    <property type="entry name" value="RimM"/>
    <property type="match status" value="1"/>
</dbReference>
<dbReference type="InterPro" id="IPR011033">
    <property type="entry name" value="PRC_barrel-like_sf"/>
</dbReference>
<feature type="domain" description="Ribosome maturation factor RimM PRC barrel" evidence="7">
    <location>
        <begin position="119"/>
        <end position="190"/>
    </location>
</feature>
<evidence type="ECO:0000259" key="7">
    <source>
        <dbReference type="Pfam" id="PF24986"/>
    </source>
</evidence>
<comment type="domain">
    <text evidence="5">The PRC barrel domain binds ribosomal protein uS19.</text>
</comment>
<gene>
    <name evidence="5 8" type="primary">rimM</name>
    <name evidence="8" type="ORF">FOZ74_04350</name>
</gene>
<dbReference type="AlphaFoldDB" id="A0A5B8RWZ1"/>
<dbReference type="HAMAP" id="MF_00014">
    <property type="entry name" value="Ribosome_mat_RimM"/>
    <property type="match status" value="1"/>
</dbReference>
<dbReference type="GO" id="GO:0043022">
    <property type="term" value="F:ribosome binding"/>
    <property type="evidence" value="ECO:0007669"/>
    <property type="project" value="InterPro"/>
</dbReference>
<dbReference type="SUPFAM" id="SSF50447">
    <property type="entry name" value="Translation proteins"/>
    <property type="match status" value="1"/>
</dbReference>
<comment type="similarity">
    <text evidence="5">Belongs to the RimM family.</text>
</comment>
<protein>
    <recommendedName>
        <fullName evidence="5">Ribosome maturation factor RimM</fullName>
    </recommendedName>
</protein>
<evidence type="ECO:0000256" key="5">
    <source>
        <dbReference type="HAMAP-Rule" id="MF_00014"/>
    </source>
</evidence>
<dbReference type="OrthoDB" id="9783509at2"/>
<organism evidence="8 9">
    <name type="scientific">Comamonas flocculans</name>
    <dbReference type="NCBI Taxonomy" id="2597701"/>
    <lineage>
        <taxon>Bacteria</taxon>
        <taxon>Pseudomonadati</taxon>
        <taxon>Pseudomonadota</taxon>
        <taxon>Betaproteobacteria</taxon>
        <taxon>Burkholderiales</taxon>
        <taxon>Comamonadaceae</taxon>
        <taxon>Comamonas</taxon>
    </lineage>
</organism>
<evidence type="ECO:0000256" key="4">
    <source>
        <dbReference type="ARBA" id="ARBA00023186"/>
    </source>
</evidence>
<keyword evidence="2 5" id="KW-0690">Ribosome biogenesis</keyword>